<dbReference type="VEuPathDB" id="FungiDB:BO71DRAFT_14459"/>
<evidence type="ECO:0000313" key="10">
    <source>
        <dbReference type="EMBL" id="PYH98918.1"/>
    </source>
</evidence>
<keyword evidence="3" id="KW-0813">Transport</keyword>
<gene>
    <name evidence="10" type="ORF">BO71DRAFT_14459</name>
</gene>
<keyword evidence="5" id="KW-1000">Mitochondrion outer membrane</keyword>
<keyword evidence="11" id="KW-1185">Reference proteome</keyword>
<dbReference type="GO" id="GO:0045040">
    <property type="term" value="P:protein insertion into mitochondrial outer membrane"/>
    <property type="evidence" value="ECO:0007669"/>
    <property type="project" value="TreeGrafter"/>
</dbReference>
<comment type="similarity">
    <text evidence="2">Belongs to the Tom7 family.</text>
</comment>
<evidence type="ECO:0000256" key="7">
    <source>
        <dbReference type="ARBA" id="ARBA00022989"/>
    </source>
</evidence>
<accession>A0A319EDT3</accession>
<evidence type="ECO:0000256" key="9">
    <source>
        <dbReference type="ARBA" id="ARBA00023136"/>
    </source>
</evidence>
<dbReference type="AlphaFoldDB" id="A0A319EDT3"/>
<dbReference type="GO" id="GO:0005742">
    <property type="term" value="C:mitochondrial outer membrane translocase complex"/>
    <property type="evidence" value="ECO:0007669"/>
    <property type="project" value="InterPro"/>
</dbReference>
<comment type="subcellular location">
    <subcellularLocation>
        <location evidence="1">Mitochondrion outer membrane</location>
        <topology evidence="1">Single-pass membrane protein</topology>
    </subcellularLocation>
</comment>
<protein>
    <submittedName>
        <fullName evidence="10">Tom7-domain-containing protein</fullName>
    </submittedName>
</protein>
<proteinExistence type="inferred from homology"/>
<dbReference type="GO" id="GO:0030150">
    <property type="term" value="P:protein import into mitochondrial matrix"/>
    <property type="evidence" value="ECO:0007669"/>
    <property type="project" value="InterPro"/>
</dbReference>
<evidence type="ECO:0000256" key="8">
    <source>
        <dbReference type="ARBA" id="ARBA00023128"/>
    </source>
</evidence>
<organism evidence="10 11">
    <name type="scientific">Aspergillus ellipticus CBS 707.79</name>
    <dbReference type="NCBI Taxonomy" id="1448320"/>
    <lineage>
        <taxon>Eukaryota</taxon>
        <taxon>Fungi</taxon>
        <taxon>Dikarya</taxon>
        <taxon>Ascomycota</taxon>
        <taxon>Pezizomycotina</taxon>
        <taxon>Eurotiomycetes</taxon>
        <taxon>Eurotiomycetidae</taxon>
        <taxon>Eurotiales</taxon>
        <taxon>Aspergillaceae</taxon>
        <taxon>Aspergillus</taxon>
        <taxon>Aspergillus subgen. Circumdati</taxon>
    </lineage>
</organism>
<evidence type="ECO:0000313" key="11">
    <source>
        <dbReference type="Proteomes" id="UP000247810"/>
    </source>
</evidence>
<dbReference type="Pfam" id="PF08038">
    <property type="entry name" value="Tom7"/>
    <property type="match status" value="1"/>
</dbReference>
<evidence type="ECO:0000256" key="1">
    <source>
        <dbReference type="ARBA" id="ARBA00004572"/>
    </source>
</evidence>
<dbReference type="PANTHER" id="PTHR34944:SF2">
    <property type="entry name" value="MITOCHONDRIAL IMPORT RECEPTOR SUBUNIT TOM7"/>
    <property type="match status" value="1"/>
</dbReference>
<dbReference type="PANTHER" id="PTHR34944">
    <property type="entry name" value="MITOCHONDRIAL IMPORT RECEPTOR SUBUNIT TOM7"/>
    <property type="match status" value="1"/>
</dbReference>
<dbReference type="OrthoDB" id="284357at2759"/>
<evidence type="ECO:0000256" key="4">
    <source>
        <dbReference type="ARBA" id="ARBA00022692"/>
    </source>
</evidence>
<keyword evidence="7" id="KW-1133">Transmembrane helix</keyword>
<evidence type="ECO:0000256" key="6">
    <source>
        <dbReference type="ARBA" id="ARBA00022927"/>
    </source>
</evidence>
<dbReference type="InterPro" id="IPR012621">
    <property type="entry name" value="Tom7"/>
</dbReference>
<dbReference type="Proteomes" id="UP000247810">
    <property type="component" value="Unassembled WGS sequence"/>
</dbReference>
<dbReference type="EMBL" id="KZ825807">
    <property type="protein sequence ID" value="PYH98918.1"/>
    <property type="molecule type" value="Genomic_DNA"/>
</dbReference>
<dbReference type="STRING" id="1448320.A0A319EDT3"/>
<sequence>MIVRDVISGELLAVQLLPRKTFELQPFTFPIFPSSRQLFRLPQYLLLQGHLALFFLSTANMVQFSEETKERISKVIDVSRVAIHYGYLPLIVYLGYTYSEPRPSLFKLFSPLA</sequence>
<keyword evidence="4" id="KW-0812">Transmembrane</keyword>
<evidence type="ECO:0000256" key="3">
    <source>
        <dbReference type="ARBA" id="ARBA00022448"/>
    </source>
</evidence>
<keyword evidence="9" id="KW-0472">Membrane</keyword>
<evidence type="ECO:0000256" key="5">
    <source>
        <dbReference type="ARBA" id="ARBA00022787"/>
    </source>
</evidence>
<keyword evidence="6" id="KW-0653">Protein transport</keyword>
<keyword evidence="8" id="KW-0496">Mitochondrion</keyword>
<name>A0A319EDT3_9EURO</name>
<evidence type="ECO:0000256" key="2">
    <source>
        <dbReference type="ARBA" id="ARBA00010917"/>
    </source>
</evidence>
<reference evidence="10 11" key="1">
    <citation type="submission" date="2018-02" db="EMBL/GenBank/DDBJ databases">
        <title>The genomes of Aspergillus section Nigri reveals drivers in fungal speciation.</title>
        <authorList>
            <consortium name="DOE Joint Genome Institute"/>
            <person name="Vesth T.C."/>
            <person name="Nybo J."/>
            <person name="Theobald S."/>
            <person name="Brandl J."/>
            <person name="Frisvad J.C."/>
            <person name="Nielsen K.F."/>
            <person name="Lyhne E.K."/>
            <person name="Kogle M.E."/>
            <person name="Kuo A."/>
            <person name="Riley R."/>
            <person name="Clum A."/>
            <person name="Nolan M."/>
            <person name="Lipzen A."/>
            <person name="Salamov A."/>
            <person name="Henrissat B."/>
            <person name="Wiebenga A."/>
            <person name="De vries R.P."/>
            <person name="Grigoriev I.V."/>
            <person name="Mortensen U.H."/>
            <person name="Andersen M.R."/>
            <person name="Baker S.E."/>
        </authorList>
    </citation>
    <scope>NUCLEOTIDE SEQUENCE [LARGE SCALE GENOMIC DNA]</scope>
    <source>
        <strain evidence="10 11">CBS 707.79</strain>
    </source>
</reference>